<feature type="transmembrane region" description="Helical" evidence="10">
    <location>
        <begin position="363"/>
        <end position="383"/>
    </location>
</feature>
<dbReference type="GO" id="GO:0016887">
    <property type="term" value="F:ATP hydrolysis activity"/>
    <property type="evidence" value="ECO:0007669"/>
    <property type="project" value="InterPro"/>
</dbReference>
<dbReference type="Gene3D" id="1.20.1110.10">
    <property type="entry name" value="Calcium-transporting ATPase, transmembrane domain"/>
    <property type="match status" value="1"/>
</dbReference>
<keyword evidence="14" id="KW-1185">Reference proteome</keyword>
<dbReference type="InterPro" id="IPR036412">
    <property type="entry name" value="HAD-like_sf"/>
</dbReference>
<dbReference type="SMART" id="SM00831">
    <property type="entry name" value="Cation_ATPase_N"/>
    <property type="match status" value="1"/>
</dbReference>
<dbReference type="Pfam" id="PF00122">
    <property type="entry name" value="E1-E2_ATPase"/>
    <property type="match status" value="2"/>
</dbReference>
<evidence type="ECO:0000256" key="2">
    <source>
        <dbReference type="ARBA" id="ARBA00004141"/>
    </source>
</evidence>
<dbReference type="InterPro" id="IPR023299">
    <property type="entry name" value="ATPase_P-typ_cyto_dom_N"/>
</dbReference>
<evidence type="ECO:0000256" key="11">
    <source>
        <dbReference type="SAM" id="MobiDB-lite"/>
    </source>
</evidence>
<evidence type="ECO:0000256" key="9">
    <source>
        <dbReference type="ARBA" id="ARBA00023136"/>
    </source>
</evidence>
<dbReference type="PRINTS" id="PR00119">
    <property type="entry name" value="CATATPASE"/>
</dbReference>
<evidence type="ECO:0000256" key="4">
    <source>
        <dbReference type="ARBA" id="ARBA00022692"/>
    </source>
</evidence>
<organism evidence="13 14">
    <name type="scientific">Rhodotorula paludigena</name>
    <dbReference type="NCBI Taxonomy" id="86838"/>
    <lineage>
        <taxon>Eukaryota</taxon>
        <taxon>Fungi</taxon>
        <taxon>Dikarya</taxon>
        <taxon>Basidiomycota</taxon>
        <taxon>Pucciniomycotina</taxon>
        <taxon>Microbotryomycetes</taxon>
        <taxon>Sporidiobolales</taxon>
        <taxon>Sporidiobolaceae</taxon>
        <taxon>Rhodotorula</taxon>
    </lineage>
</organism>
<dbReference type="NCBIfam" id="TIGR01647">
    <property type="entry name" value="ATPase-IIIA_H"/>
    <property type="match status" value="1"/>
</dbReference>
<dbReference type="FunFam" id="3.40.50.1000:FF:000008">
    <property type="entry name" value="Plasma membrane ATPase"/>
    <property type="match status" value="1"/>
</dbReference>
<gene>
    <name evidence="13" type="ORF">Rhopal_001320-T1</name>
</gene>
<evidence type="ECO:0000256" key="7">
    <source>
        <dbReference type="ARBA" id="ARBA00022967"/>
    </source>
</evidence>
<dbReference type="NCBIfam" id="TIGR01494">
    <property type="entry name" value="ATPase_P-type"/>
    <property type="match status" value="2"/>
</dbReference>
<feature type="compositionally biased region" description="Basic and acidic residues" evidence="11">
    <location>
        <begin position="1028"/>
        <end position="1045"/>
    </location>
</feature>
<dbReference type="SUPFAM" id="SSF81665">
    <property type="entry name" value="Calcium ATPase, transmembrane domain M"/>
    <property type="match status" value="1"/>
</dbReference>
<comment type="subcellular location">
    <subcellularLocation>
        <location evidence="10">Cell membrane</location>
        <topology evidence="10">Multi-pass membrane protein</topology>
    </subcellularLocation>
    <subcellularLocation>
        <location evidence="2">Membrane</location>
        <topology evidence="2">Multi-pass membrane protein</topology>
    </subcellularLocation>
</comment>
<dbReference type="SFLD" id="SFLDG00002">
    <property type="entry name" value="C1.7:_P-type_atpase_like"/>
    <property type="match status" value="1"/>
</dbReference>
<evidence type="ECO:0000313" key="13">
    <source>
        <dbReference type="EMBL" id="GJN88355.1"/>
    </source>
</evidence>
<evidence type="ECO:0000256" key="6">
    <source>
        <dbReference type="ARBA" id="ARBA00022840"/>
    </source>
</evidence>
<dbReference type="PROSITE" id="PS00154">
    <property type="entry name" value="ATPASE_E1_E2"/>
    <property type="match status" value="1"/>
</dbReference>
<dbReference type="InterPro" id="IPR044492">
    <property type="entry name" value="P_typ_ATPase_HD_dom"/>
</dbReference>
<dbReference type="GO" id="GO:0005524">
    <property type="term" value="F:ATP binding"/>
    <property type="evidence" value="ECO:0007669"/>
    <property type="project" value="UniProtKB-UniRule"/>
</dbReference>
<feature type="transmembrane region" description="Helical" evidence="10">
    <location>
        <begin position="866"/>
        <end position="885"/>
    </location>
</feature>
<keyword evidence="9 10" id="KW-0472">Membrane</keyword>
<feature type="compositionally biased region" description="Basic and acidic residues" evidence="11">
    <location>
        <begin position="23"/>
        <end position="34"/>
    </location>
</feature>
<dbReference type="InterPro" id="IPR023214">
    <property type="entry name" value="HAD_sf"/>
</dbReference>
<dbReference type="InterPro" id="IPR018303">
    <property type="entry name" value="ATPase_P-typ_P_site"/>
</dbReference>
<dbReference type="SUPFAM" id="SSF56784">
    <property type="entry name" value="HAD-like"/>
    <property type="match status" value="1"/>
</dbReference>
<keyword evidence="10" id="KW-0813">Transport</keyword>
<dbReference type="InterPro" id="IPR023298">
    <property type="entry name" value="ATPase_P-typ_TM_dom_sf"/>
</dbReference>
<dbReference type="InterPro" id="IPR006534">
    <property type="entry name" value="P-type_ATPase_IIIA"/>
</dbReference>
<comment type="similarity">
    <text evidence="3 10">Belongs to the cation transport ATPase (P-type) (TC 3.A.3) family. Type IIIA subfamily.</text>
</comment>
<dbReference type="EC" id="7.1.2.1" evidence="10"/>
<feature type="transmembrane region" description="Helical" evidence="10">
    <location>
        <begin position="897"/>
        <end position="918"/>
    </location>
</feature>
<feature type="region of interest" description="Disordered" evidence="11">
    <location>
        <begin position="1011"/>
        <end position="1078"/>
    </location>
</feature>
<dbReference type="GO" id="GO:0005886">
    <property type="term" value="C:plasma membrane"/>
    <property type="evidence" value="ECO:0007669"/>
    <property type="project" value="UniProtKB-SubCell"/>
</dbReference>
<evidence type="ECO:0000256" key="10">
    <source>
        <dbReference type="RuleBase" id="RU362083"/>
    </source>
</evidence>
<dbReference type="SFLD" id="SFLDS00003">
    <property type="entry name" value="Haloacid_Dehalogenase"/>
    <property type="match status" value="1"/>
</dbReference>
<feature type="transmembrane region" description="Helical" evidence="10">
    <location>
        <begin position="938"/>
        <end position="956"/>
    </location>
</feature>
<keyword evidence="10" id="KW-0406">Ion transport</keyword>
<dbReference type="InterPro" id="IPR059000">
    <property type="entry name" value="ATPase_P-type_domA"/>
</dbReference>
<dbReference type="SFLD" id="SFLDF00027">
    <property type="entry name" value="p-type_atpase"/>
    <property type="match status" value="1"/>
</dbReference>
<comment type="caution">
    <text evidence="13">The sequence shown here is derived from an EMBL/GenBank/DDBJ whole genome shotgun (WGS) entry which is preliminary data.</text>
</comment>
<feature type="transmembrane region" description="Helical" evidence="10">
    <location>
        <begin position="785"/>
        <end position="804"/>
    </location>
</feature>
<dbReference type="InterPro" id="IPR001757">
    <property type="entry name" value="P_typ_ATPase"/>
</dbReference>
<feature type="region of interest" description="Disordered" evidence="11">
    <location>
        <begin position="1"/>
        <end position="65"/>
    </location>
</feature>
<dbReference type="InterPro" id="IPR004014">
    <property type="entry name" value="ATPase_P-typ_cation-transptr_N"/>
</dbReference>
<feature type="domain" description="Cation-transporting P-type ATPase N-terminal" evidence="12">
    <location>
        <begin position="80"/>
        <end position="150"/>
    </location>
</feature>
<name>A0AAV5G799_9BASI</name>
<feature type="transmembrane region" description="Helical" evidence="10">
    <location>
        <begin position="395"/>
        <end position="426"/>
    </location>
</feature>
<evidence type="ECO:0000256" key="5">
    <source>
        <dbReference type="ARBA" id="ARBA00022741"/>
    </source>
</evidence>
<dbReference type="CDD" id="cd02076">
    <property type="entry name" value="P-type_ATPase_H"/>
    <property type="match status" value="1"/>
</dbReference>
<reference evidence="13 14" key="1">
    <citation type="submission" date="2021-12" db="EMBL/GenBank/DDBJ databases">
        <title>High titer production of polyol ester of fatty acids by Rhodotorula paludigena BS15 towards product separation-free biomass refinery.</title>
        <authorList>
            <person name="Mano J."/>
            <person name="Ono H."/>
            <person name="Tanaka T."/>
            <person name="Naito K."/>
            <person name="Sushida H."/>
            <person name="Ike M."/>
            <person name="Tokuyasu K."/>
            <person name="Kitaoka M."/>
        </authorList>
    </citation>
    <scope>NUCLEOTIDE SEQUENCE [LARGE SCALE GENOMIC DNA]</scope>
    <source>
        <strain evidence="13 14">BS15</strain>
    </source>
</reference>
<dbReference type="Gene3D" id="2.70.150.10">
    <property type="entry name" value="Calcium-transporting ATPase, cytoplasmic transduction domain A"/>
    <property type="match status" value="1"/>
</dbReference>
<keyword evidence="10" id="KW-0375">Hydrogen ion transport</keyword>
<protein>
    <recommendedName>
        <fullName evidence="10">Plasma membrane ATPase</fullName>
        <ecNumber evidence="10">7.1.2.1</ecNumber>
    </recommendedName>
</protein>
<sequence length="1078" mass="118217">MGLRHRKNHGSDVESNDTAVDSPAEKGPDFKGDEYEQLIQYVDFEAERSKRGGDERQGDEEEEEKRVWYAPWKTKKVKSDKAKKVPEDWLHTDHRQGLDGGEIDKRRGQYGYNELESPHENQLLKFIGFFRGPILYAMELAVIISAGLRDWIDFGLIVSAFELVEGRRELTTISSQIAILLLNAAVGWYQEKQAGDIVAQLKAGIAMKAIVIRGGSEQEIEARELVPGDVVVMEEGSTIPADCRIICSYEDRENQDVHDRFEKLYSTKSHKKGDDDDDDDSEYKKLRGPSVCSVDQSALTGESLAVDKFVGETAYYTCGIKRGKVIGIVEASAKQSFVGKTAALVMGSNDVGHFKKVLDGIGAALLVLVAFFIFAMLIGGFFRSIRIALPAENNLLVYALIFLIVGVPVGLPCVTTTTMAVGAAYLAKQQAIVQKLTAIESLAGVDILCSDKTGTLTANKLSLNEPFVSEGVKPEWFMAVAVLASSHNVKSLDPIDKVVVCALKDFPEAKKILREGGWKTHKFTPFDPVSKRITAEIEDGQGKKFTAAKGAPNAILRLTNFDKDLVSRYREQASAFAARGFRSLGVAIKEEGKDWELLGLLCMSDPPRHDTPATVREAQELGISIKMLTGDAVAIAKETCRQLSMGDKVYDSERLLGGGMTGSEIRDFLEAADGFAEVFPEHKYQVVEMLMQRSHLVAMTGDGVNDAPALKKADCGIAVEGASDAARSAADIVFLDEGLSTIITAIKVAREIFHRMKAYIIYRIALCLHLEVFLLLDMLIQNETIRVDLIVFLALFADLATLAIAYDNAQSARKPVEWQLPKVWIMSTILGLLLAGGTWITRATLFVGEDGRGGIIQKYGSIQETLFLEVALTESWLILITRIDFSAEAGKPTLPSWQLLGAVLGVDILATVFAALGWMSGPSDRHGGWTDILSLCRIWAFSAAITIIIAFVYWLLNKIPWLDNLGRKTRSKKNPVLENFLTELQRLTIVHERNSDDPTAPATFKIARGASDDAAEAGTGSNSAAPNKKSEARKENKEKNNEGEQKQAQGGGDKGEGQKAAEPSKADEAESQRQAQKQ</sequence>
<dbReference type="InterPro" id="IPR008250">
    <property type="entry name" value="ATPase_P-typ_transduc_dom_A_sf"/>
</dbReference>
<keyword evidence="4 10" id="KW-0812">Transmembrane</keyword>
<evidence type="ECO:0000256" key="3">
    <source>
        <dbReference type="ARBA" id="ARBA00008804"/>
    </source>
</evidence>
<feature type="compositionally biased region" description="Basic and acidic residues" evidence="11">
    <location>
        <begin position="45"/>
        <end position="56"/>
    </location>
</feature>
<dbReference type="PRINTS" id="PR00120">
    <property type="entry name" value="HATPASE"/>
</dbReference>
<feature type="compositionally biased region" description="Basic and acidic residues" evidence="11">
    <location>
        <begin position="1053"/>
        <end position="1071"/>
    </location>
</feature>
<dbReference type="GO" id="GO:0008553">
    <property type="term" value="F:P-type proton-exporting transporter activity"/>
    <property type="evidence" value="ECO:0007669"/>
    <property type="project" value="UniProtKB-UniRule"/>
</dbReference>
<dbReference type="GO" id="GO:0120029">
    <property type="term" value="P:proton export across plasma membrane"/>
    <property type="evidence" value="ECO:0007669"/>
    <property type="project" value="UniProtKB-UniRule"/>
</dbReference>
<dbReference type="EMBL" id="BQKY01000003">
    <property type="protein sequence ID" value="GJN88355.1"/>
    <property type="molecule type" value="Genomic_DNA"/>
</dbReference>
<feature type="transmembrane region" description="Helical" evidence="10">
    <location>
        <begin position="760"/>
        <end position="779"/>
    </location>
</feature>
<dbReference type="AlphaFoldDB" id="A0AAV5G799"/>
<evidence type="ECO:0000259" key="12">
    <source>
        <dbReference type="SMART" id="SM00831"/>
    </source>
</evidence>
<accession>A0AAV5G799</accession>
<keyword evidence="5 10" id="KW-0547">Nucleotide-binding</keyword>
<comment type="function">
    <text evidence="1">The plasma membrane ATPase of plants and fungi is a hydrogen ion pump. The proton gradient it generates drives the active transport of nutrients by H(+)-symport. The resulting external acidification and/or internal alkinization may mediate growth responses.</text>
</comment>
<dbReference type="Gene3D" id="3.40.50.1000">
    <property type="entry name" value="HAD superfamily/HAD-like"/>
    <property type="match status" value="1"/>
</dbReference>
<dbReference type="Gene3D" id="3.40.1110.10">
    <property type="entry name" value="Calcium-transporting ATPase, cytoplasmic domain N"/>
    <property type="match status" value="1"/>
</dbReference>
<evidence type="ECO:0000313" key="14">
    <source>
        <dbReference type="Proteomes" id="UP001342314"/>
    </source>
</evidence>
<evidence type="ECO:0000256" key="1">
    <source>
        <dbReference type="ARBA" id="ARBA00003417"/>
    </source>
</evidence>
<dbReference type="SUPFAM" id="SSF81653">
    <property type="entry name" value="Calcium ATPase, transduction domain A"/>
    <property type="match status" value="2"/>
</dbReference>
<keyword evidence="6 10" id="KW-0067">ATP-binding</keyword>
<comment type="catalytic activity">
    <reaction evidence="10">
        <text>ATP + H2O + H(+)(in) = ADP + phosphate + 2 H(+)(out)</text>
        <dbReference type="Rhea" id="RHEA:20852"/>
        <dbReference type="ChEBI" id="CHEBI:15377"/>
        <dbReference type="ChEBI" id="CHEBI:15378"/>
        <dbReference type="ChEBI" id="CHEBI:30616"/>
        <dbReference type="ChEBI" id="CHEBI:43474"/>
        <dbReference type="ChEBI" id="CHEBI:456216"/>
        <dbReference type="EC" id="7.1.2.1"/>
    </reaction>
</comment>
<dbReference type="PANTHER" id="PTHR42861">
    <property type="entry name" value="CALCIUM-TRANSPORTING ATPASE"/>
    <property type="match status" value="1"/>
</dbReference>
<feature type="transmembrane region" description="Helical" evidence="10">
    <location>
        <begin position="824"/>
        <end position="846"/>
    </location>
</feature>
<proteinExistence type="inferred from homology"/>
<dbReference type="Proteomes" id="UP001342314">
    <property type="component" value="Unassembled WGS sequence"/>
</dbReference>
<evidence type="ECO:0000256" key="8">
    <source>
        <dbReference type="ARBA" id="ARBA00022989"/>
    </source>
</evidence>
<dbReference type="Pfam" id="PF00702">
    <property type="entry name" value="Hydrolase"/>
    <property type="match status" value="1"/>
</dbReference>
<dbReference type="FunFam" id="3.40.1110.10:FF:000005">
    <property type="entry name" value="Plasma membrane ATPase"/>
    <property type="match status" value="1"/>
</dbReference>
<keyword evidence="10" id="KW-0460">Magnesium</keyword>
<keyword evidence="8 10" id="KW-1133">Transmembrane helix</keyword>
<keyword evidence="7 10" id="KW-1278">Translocase</keyword>
<dbReference type="Pfam" id="PF00690">
    <property type="entry name" value="Cation_ATPase_N"/>
    <property type="match status" value="1"/>
</dbReference>